<evidence type="ECO:0000259" key="2">
    <source>
        <dbReference type="Pfam" id="PF18737"/>
    </source>
</evidence>
<sequence length="228" mass="26804">MTVDEFLSEVEVERLIREEEIRKLNNLIKTLENKAGENELRRATICMLYAHIEGFVKFTFCLYINALNKMELQCNQVKPILAAAVFYKDFKQLINPDHKSRFFKKSLPEDSHLHRIFRHEEFFEKIEDFYKEKIVIEDGYLNTDSNVGREIIEKLLYQVGLPHKALGEVIGPLSKLKNKRNDISHGVDRSVIQTSDYEEYYSCTLGIMNNISRVLFKAYREKAFLKAQ</sequence>
<dbReference type="InterPro" id="IPR040788">
    <property type="entry name" value="HEPN_MAE_28990"/>
</dbReference>
<evidence type="ECO:0000256" key="1">
    <source>
        <dbReference type="SAM" id="Coils"/>
    </source>
</evidence>
<gene>
    <name evidence="3" type="ORF">AB1E22_12880</name>
</gene>
<feature type="domain" description="MAE-28990/MAE-18760-like HEPN" evidence="2">
    <location>
        <begin position="13"/>
        <end position="221"/>
    </location>
</feature>
<comment type="caution">
    <text evidence="3">The sequence shown here is derived from an EMBL/GenBank/DDBJ whole genome shotgun (WGS) entry which is preliminary data.</text>
</comment>
<accession>A0ABV3NWC9</accession>
<feature type="coiled-coil region" evidence="1">
    <location>
        <begin position="14"/>
        <end position="41"/>
    </location>
</feature>
<dbReference type="EMBL" id="JBFMVT010000002">
    <property type="protein sequence ID" value="MEW7313575.1"/>
    <property type="molecule type" value="Genomic_DNA"/>
</dbReference>
<protein>
    <submittedName>
        <fullName evidence="3">MAE_28990/MAE_18760 family HEPN-like nuclease</fullName>
    </submittedName>
</protein>
<reference evidence="3 4" key="1">
    <citation type="submission" date="2024-07" db="EMBL/GenBank/DDBJ databases">
        <authorList>
            <person name="Wang L."/>
        </authorList>
    </citation>
    <scope>NUCLEOTIDE SEQUENCE [LARGE SCALE GENOMIC DNA]</scope>
    <source>
        <strain evidence="3 4">WL359</strain>
    </source>
</reference>
<proteinExistence type="predicted"/>
<evidence type="ECO:0000313" key="3">
    <source>
        <dbReference type="EMBL" id="MEW7313575.1"/>
    </source>
</evidence>
<name>A0ABV3NWC9_9ENTR</name>
<dbReference type="Proteomes" id="UP001555342">
    <property type="component" value="Unassembled WGS sequence"/>
</dbReference>
<evidence type="ECO:0000313" key="4">
    <source>
        <dbReference type="Proteomes" id="UP001555342"/>
    </source>
</evidence>
<dbReference type="Pfam" id="PF18737">
    <property type="entry name" value="HEPN_MAE_28990"/>
    <property type="match status" value="1"/>
</dbReference>
<keyword evidence="1" id="KW-0175">Coiled coil</keyword>
<organism evidence="3 4">
    <name type="scientific">Buttiauxella gaviniae</name>
    <dbReference type="NCBI Taxonomy" id="82990"/>
    <lineage>
        <taxon>Bacteria</taxon>
        <taxon>Pseudomonadati</taxon>
        <taxon>Pseudomonadota</taxon>
        <taxon>Gammaproteobacteria</taxon>
        <taxon>Enterobacterales</taxon>
        <taxon>Enterobacteriaceae</taxon>
        <taxon>Buttiauxella</taxon>
    </lineage>
</organism>
<dbReference type="RefSeq" id="WP_367595654.1">
    <property type="nucleotide sequence ID" value="NZ_JBFMVT010000002.1"/>
</dbReference>
<keyword evidence="4" id="KW-1185">Reference proteome</keyword>